<dbReference type="EMBL" id="CAADJD010000026">
    <property type="protein sequence ID" value="VFS85625.1"/>
    <property type="molecule type" value="Genomic_DNA"/>
</dbReference>
<dbReference type="AlphaFoldDB" id="A0A485CM97"/>
<organism evidence="1 2">
    <name type="scientific">Kluyvera cryocrescens</name>
    <name type="common">Kluyvera citrophila</name>
    <dbReference type="NCBI Taxonomy" id="580"/>
    <lineage>
        <taxon>Bacteria</taxon>
        <taxon>Pseudomonadati</taxon>
        <taxon>Pseudomonadota</taxon>
        <taxon>Gammaproteobacteria</taxon>
        <taxon>Enterobacterales</taxon>
        <taxon>Enterobacteriaceae</taxon>
        <taxon>Kluyvera</taxon>
    </lineage>
</organism>
<accession>A0A485CM97</accession>
<dbReference type="SUPFAM" id="SSF54292">
    <property type="entry name" value="2Fe-2S ferredoxin-like"/>
    <property type="match status" value="1"/>
</dbReference>
<evidence type="ECO:0000313" key="2">
    <source>
        <dbReference type="Proteomes" id="UP000401081"/>
    </source>
</evidence>
<dbReference type="Gene3D" id="3.10.20.30">
    <property type="match status" value="1"/>
</dbReference>
<dbReference type="InterPro" id="IPR036010">
    <property type="entry name" value="2Fe-2S_ferredoxin-like_sf"/>
</dbReference>
<dbReference type="InterPro" id="IPR012675">
    <property type="entry name" value="Beta-grasp_dom_sf"/>
</dbReference>
<dbReference type="Proteomes" id="UP000401081">
    <property type="component" value="Unassembled WGS sequence"/>
</dbReference>
<dbReference type="GO" id="GO:0016491">
    <property type="term" value="F:oxidoreductase activity"/>
    <property type="evidence" value="ECO:0007669"/>
    <property type="project" value="UniProtKB-KW"/>
</dbReference>
<reference evidence="1 2" key="1">
    <citation type="submission" date="2019-03" db="EMBL/GenBank/DDBJ databases">
        <authorList>
            <consortium name="Pathogen Informatics"/>
        </authorList>
    </citation>
    <scope>NUCLEOTIDE SEQUENCE [LARGE SCALE GENOMIC DNA]</scope>
    <source>
        <strain evidence="1 2">NCTC12993</strain>
    </source>
</reference>
<keyword evidence="1" id="KW-0560">Oxidoreductase</keyword>
<keyword evidence="2" id="KW-1185">Reference proteome</keyword>
<gene>
    <name evidence="1" type="primary">sdhB_1</name>
    <name evidence="1" type="ORF">NCTC12993_06662</name>
</gene>
<name>A0A485CM97_KLUCR</name>
<dbReference type="EC" id="1.3.99.1" evidence="1"/>
<sequence>MKLEFSVYRYNPDVDDAPRMQDYTLEAEEGRDMMLLDALIQLKRKRSVSVVPSFLPWKGFVAPMA</sequence>
<proteinExistence type="predicted"/>
<evidence type="ECO:0000313" key="1">
    <source>
        <dbReference type="EMBL" id="VFS85625.1"/>
    </source>
</evidence>
<dbReference type="GO" id="GO:0051536">
    <property type="term" value="F:iron-sulfur cluster binding"/>
    <property type="evidence" value="ECO:0007669"/>
    <property type="project" value="InterPro"/>
</dbReference>
<protein>
    <submittedName>
        <fullName evidence="1">Succinate dehydrogenase iron-sulfur subunit</fullName>
        <ecNumber evidence="1">1.3.99.1</ecNumber>
    </submittedName>
</protein>